<protein>
    <recommendedName>
        <fullName evidence="3">Knr4/Smi1-like domain-containing protein</fullName>
    </recommendedName>
</protein>
<dbReference type="SUPFAM" id="SSF160631">
    <property type="entry name" value="SMI1/KNR4-like"/>
    <property type="match status" value="1"/>
</dbReference>
<dbReference type="Proteomes" id="UP000654482">
    <property type="component" value="Unassembled WGS sequence"/>
</dbReference>
<dbReference type="EMBL" id="JADEWZ010000002">
    <property type="protein sequence ID" value="MBE9114610.1"/>
    <property type="molecule type" value="Genomic_DNA"/>
</dbReference>
<reference evidence="1" key="1">
    <citation type="submission" date="2020-10" db="EMBL/GenBank/DDBJ databases">
        <authorList>
            <person name="Castelo-Branco R."/>
            <person name="Eusebio N."/>
            <person name="Adriana R."/>
            <person name="Vieira A."/>
            <person name="Brugerolle De Fraissinette N."/>
            <person name="Rezende De Castro R."/>
            <person name="Schneider M.P."/>
            <person name="Vasconcelos V."/>
            <person name="Leao P.N."/>
        </authorList>
    </citation>
    <scope>NUCLEOTIDE SEQUENCE</scope>
    <source>
        <strain evidence="1">LEGE 07157</strain>
    </source>
</reference>
<organism evidence="1 2">
    <name type="scientific">Lusitaniella coriacea LEGE 07157</name>
    <dbReference type="NCBI Taxonomy" id="945747"/>
    <lineage>
        <taxon>Bacteria</taxon>
        <taxon>Bacillati</taxon>
        <taxon>Cyanobacteriota</taxon>
        <taxon>Cyanophyceae</taxon>
        <taxon>Spirulinales</taxon>
        <taxon>Lusitaniellaceae</taxon>
        <taxon>Lusitaniella</taxon>
    </lineage>
</organism>
<gene>
    <name evidence="1" type="ORF">IQ249_01750</name>
</gene>
<evidence type="ECO:0000313" key="1">
    <source>
        <dbReference type="EMBL" id="MBE9114610.1"/>
    </source>
</evidence>
<name>A0A8J7B7S6_9CYAN</name>
<keyword evidence="2" id="KW-1185">Reference proteome</keyword>
<dbReference type="InterPro" id="IPR037883">
    <property type="entry name" value="Knr4/Smi1-like_sf"/>
</dbReference>
<evidence type="ECO:0008006" key="3">
    <source>
        <dbReference type="Google" id="ProtNLM"/>
    </source>
</evidence>
<accession>A0A8J7B7S6</accession>
<evidence type="ECO:0000313" key="2">
    <source>
        <dbReference type="Proteomes" id="UP000654482"/>
    </source>
</evidence>
<comment type="caution">
    <text evidence="1">The sequence shown here is derived from an EMBL/GenBank/DDBJ whole genome shotgun (WGS) entry which is preliminary data.</text>
</comment>
<sequence>MTHYSEVATQLYGSEISVQGESQKEIAQAEHRLGIPLPRVLREYYHFADRKTLFNCAHNTLIAPQNLIFENAPEEILIFYTENQGVVDWEIRKEDFQQDDPPVYQGRVDDDWYLETSSLNNFLVTMLCWQGVMGALPYRGTLENSEGSLQEIANRIEQNWLEIQQQEQIGDLKIFLNRGQVICVSGNFNAIFIAARTQSHFRAIQQILPEIELFEL</sequence>
<dbReference type="RefSeq" id="WP_194027700.1">
    <property type="nucleotide sequence ID" value="NZ_JADEWZ010000002.1"/>
</dbReference>
<proteinExistence type="predicted"/>
<dbReference type="AlphaFoldDB" id="A0A8J7B7S6"/>